<name>A0ABD6B5T4_9EURY</name>
<comment type="caution">
    <text evidence="1">The sequence shown here is derived from an EMBL/GenBank/DDBJ whole genome shotgun (WGS) entry which is preliminary data.</text>
</comment>
<accession>A0ABD6B5T4</accession>
<reference evidence="1 2" key="1">
    <citation type="journal article" date="2019" name="Int. J. Syst. Evol. Microbiol.">
        <title>The Global Catalogue of Microorganisms (GCM) 10K type strain sequencing project: providing services to taxonomists for standard genome sequencing and annotation.</title>
        <authorList>
            <consortium name="The Broad Institute Genomics Platform"/>
            <consortium name="The Broad Institute Genome Sequencing Center for Infectious Disease"/>
            <person name="Wu L."/>
            <person name="Ma J."/>
        </authorList>
    </citation>
    <scope>NUCLEOTIDE SEQUENCE [LARGE SCALE GENOMIC DNA]</scope>
    <source>
        <strain evidence="1 2">CGMCC 1.12285</strain>
    </source>
</reference>
<keyword evidence="2" id="KW-1185">Reference proteome</keyword>
<evidence type="ECO:0008006" key="3">
    <source>
        <dbReference type="Google" id="ProtNLM"/>
    </source>
</evidence>
<dbReference type="RefSeq" id="WP_379818251.1">
    <property type="nucleotide sequence ID" value="NZ_JBHUDH010000048.1"/>
</dbReference>
<proteinExistence type="predicted"/>
<evidence type="ECO:0000313" key="2">
    <source>
        <dbReference type="Proteomes" id="UP001597111"/>
    </source>
</evidence>
<gene>
    <name evidence="1" type="ORF">ACFR9S_05635</name>
</gene>
<evidence type="ECO:0000313" key="1">
    <source>
        <dbReference type="EMBL" id="MFD1525789.1"/>
    </source>
</evidence>
<protein>
    <recommendedName>
        <fullName evidence="3">Secreted protein</fullName>
    </recommendedName>
</protein>
<dbReference type="EMBL" id="JBHUDH010000048">
    <property type="protein sequence ID" value="MFD1525789.1"/>
    <property type="molecule type" value="Genomic_DNA"/>
</dbReference>
<dbReference type="AlphaFoldDB" id="A0ABD6B5T4"/>
<organism evidence="1 2">
    <name type="scientific">Halolamina salina</name>
    <dbReference type="NCBI Taxonomy" id="1220023"/>
    <lineage>
        <taxon>Archaea</taxon>
        <taxon>Methanobacteriati</taxon>
        <taxon>Methanobacteriota</taxon>
        <taxon>Stenosarchaea group</taxon>
        <taxon>Halobacteria</taxon>
        <taxon>Halobacteriales</taxon>
        <taxon>Haloferacaceae</taxon>
    </lineage>
</organism>
<sequence>MIRPPGSLATTRYSLVALTTAMLSPSIRAVGGVFRISTVFSSVDVAPSSSTTIAVTVAVVPGVPPTVSVRVPLRRAA</sequence>
<dbReference type="Proteomes" id="UP001597111">
    <property type="component" value="Unassembled WGS sequence"/>
</dbReference>